<dbReference type="InterPro" id="IPR014867">
    <property type="entry name" value="Spore_coat_CotH_CotH2/3/7"/>
</dbReference>
<dbReference type="OrthoDB" id="9803752at2"/>
<dbReference type="PANTHER" id="PTHR40050:SF1">
    <property type="entry name" value="INNER SPORE COAT PROTEIN H"/>
    <property type="match status" value="1"/>
</dbReference>
<reference evidence="3 4" key="1">
    <citation type="submission" date="2016-09" db="EMBL/GenBank/DDBJ databases">
        <authorList>
            <person name="Capua I."/>
            <person name="De Benedictis P."/>
            <person name="Joannis T."/>
            <person name="Lombin L.H."/>
            <person name="Cattoli G."/>
        </authorList>
    </citation>
    <scope>NUCLEOTIDE SEQUENCE [LARGE SCALE GENOMIC DNA]</scope>
    <source>
        <strain evidence="3 4">GluBS11</strain>
    </source>
</reference>
<dbReference type="RefSeq" id="WP_091236910.1">
    <property type="nucleotide sequence ID" value="NZ_FMKA01000048.1"/>
</dbReference>
<accession>A0A1D3TYN9</accession>
<keyword evidence="4" id="KW-1185">Reference proteome</keyword>
<dbReference type="Pfam" id="PF08757">
    <property type="entry name" value="CotH"/>
    <property type="match status" value="1"/>
</dbReference>
<dbReference type="InterPro" id="IPR001322">
    <property type="entry name" value="Lamin_tail_dom"/>
</dbReference>
<name>A0A1D3TYN9_9FIRM</name>
<dbReference type="Proteomes" id="UP000199315">
    <property type="component" value="Unassembled WGS sequence"/>
</dbReference>
<keyword evidence="1" id="KW-0732">Signal</keyword>
<feature type="chain" id="PRO_5038857948" evidence="1">
    <location>
        <begin position="29"/>
        <end position="1044"/>
    </location>
</feature>
<organism evidence="3 4">
    <name type="scientific">Anaerobium acetethylicum</name>
    <dbReference type="NCBI Taxonomy" id="1619234"/>
    <lineage>
        <taxon>Bacteria</taxon>
        <taxon>Bacillati</taxon>
        <taxon>Bacillota</taxon>
        <taxon>Clostridia</taxon>
        <taxon>Lachnospirales</taxon>
        <taxon>Lachnospiraceae</taxon>
        <taxon>Anaerobium</taxon>
    </lineage>
</organism>
<dbReference type="AlphaFoldDB" id="A0A1D3TYN9"/>
<proteinExistence type="predicted"/>
<dbReference type="PROSITE" id="PS51841">
    <property type="entry name" value="LTD"/>
    <property type="match status" value="1"/>
</dbReference>
<evidence type="ECO:0000313" key="3">
    <source>
        <dbReference type="EMBL" id="SCP99604.1"/>
    </source>
</evidence>
<evidence type="ECO:0000256" key="1">
    <source>
        <dbReference type="SAM" id="SignalP"/>
    </source>
</evidence>
<evidence type="ECO:0000313" key="4">
    <source>
        <dbReference type="Proteomes" id="UP000199315"/>
    </source>
</evidence>
<dbReference type="Gene3D" id="2.60.40.2700">
    <property type="match status" value="1"/>
</dbReference>
<dbReference type="STRING" id="1619234.SAMN05421730_104814"/>
<protein>
    <submittedName>
        <fullName evidence="3">Lamin Tail Domain</fullName>
    </submittedName>
</protein>
<feature type="signal peptide" evidence="1">
    <location>
        <begin position="1"/>
        <end position="28"/>
    </location>
</feature>
<dbReference type="EMBL" id="FMKA01000048">
    <property type="protein sequence ID" value="SCP99604.1"/>
    <property type="molecule type" value="Genomic_DNA"/>
</dbReference>
<evidence type="ECO:0000259" key="2">
    <source>
        <dbReference type="PROSITE" id="PS51841"/>
    </source>
</evidence>
<dbReference type="Pfam" id="PF00932">
    <property type="entry name" value="LTD"/>
    <property type="match status" value="1"/>
</dbReference>
<gene>
    <name evidence="3" type="ORF">SAMN05421730_104814</name>
</gene>
<dbReference type="PANTHER" id="PTHR40050">
    <property type="entry name" value="INNER SPORE COAT PROTEIN H"/>
    <property type="match status" value="1"/>
</dbReference>
<sequence>MKQLKKALSFTLALALAISSVAPLSTSANTSLASWTPVGSSNAAIDVTDATQGITIPDIVLGTASLSFEKEYPKVGEAFPVMVGDGTLTDDVTYDWTIDGKTVSTTDSYTPIAQDLEKMLTVTVSMNGLELGSKSVLISNVMVVYIDTENNASITSKETYINGSFQLQGNSFYNTTNTTLYNGAMEIRGRGNSTWGLNKNPYKIKLEKSTDLLGFGKSKHWVLIANYMDESHMRNKLAYDLSQDMGMPSMQSAYVELVLNGEYVGLYQLCEQVRISDTRVNTFDWSKVSESVAKKIVAANPAALTTNDQTAIEDQMNTEMSWMTSKTLEYKGVSYNVADYYKDLPDADGGFLIELDEYWDEVSKFKTSSGQPIQISEPEYLATDSEAFTNLSDYIQDFEDGVRAYDFYSPSVNKSYTELADMDSVIKTWLVNEIFFNTETCKKSFYMYKDINRPLSFGPVWDMDWSANSDISSSETNFPTKWMTIERSSSAQAESWYKYMIKDPYFALKAREAYQEFSTQIQDLTAPGKDMDQLYAYIQTAANANYALGTDGVRSTKKDFAGQVSTLRTFLTKRLAWLDAQFSSVDTLYTSLQGSDENTLASQISLSADSTASGTTATVTVDSMKDAAKAAFYVNGKKVSTEALAADTATASIPSEMLINDTTKDNIVTVYILDSSDQPVKAIVPVIRTVTLPYGGSYQISEDVNVYATEYEIFKNAAAPIPLTGSLTLNGTAKAGNTLTAVLSASNITGIPAYQWFADRQEISGANGSTYQVRAEDLGKTLYVSVSSTIESGSVNSVSTNPVTAADVQYADLIIHQIYGGGNAGSNPVSHDFIEIYNPSLSPVDLKGYKISYLSNRAGKAGSTGGLPVMLELTGTIPSHTSFLIRCKEETTTTSFRYMVSAFDQEWNQTIDNKQYSISLLKGTQFIDGVSVNEAPVEGPALADGFISKQFTARRNAFSDKDNNVTDFVAISYLDISDENLAASRPRSLSDGIWGLSDSSPDPGNDDSELTDIEKFIQRLYNKVLSRTAEPEGMTYYNDLLVGN</sequence>
<feature type="domain" description="LTD" evidence="2">
    <location>
        <begin position="791"/>
        <end position="934"/>
    </location>
</feature>